<evidence type="ECO:0000313" key="2">
    <source>
        <dbReference type="EMBL" id="GIY66427.1"/>
    </source>
</evidence>
<dbReference type="AlphaFoldDB" id="A0AAV4V838"/>
<organism evidence="2 3">
    <name type="scientific">Caerostris extrusa</name>
    <name type="common">Bark spider</name>
    <name type="synonym">Caerostris bankana</name>
    <dbReference type="NCBI Taxonomy" id="172846"/>
    <lineage>
        <taxon>Eukaryota</taxon>
        <taxon>Metazoa</taxon>
        <taxon>Ecdysozoa</taxon>
        <taxon>Arthropoda</taxon>
        <taxon>Chelicerata</taxon>
        <taxon>Arachnida</taxon>
        <taxon>Araneae</taxon>
        <taxon>Araneomorphae</taxon>
        <taxon>Entelegynae</taxon>
        <taxon>Araneoidea</taxon>
        <taxon>Araneidae</taxon>
        <taxon>Caerostris</taxon>
    </lineage>
</organism>
<reference evidence="2 3" key="1">
    <citation type="submission" date="2021-06" db="EMBL/GenBank/DDBJ databases">
        <title>Caerostris extrusa draft genome.</title>
        <authorList>
            <person name="Kono N."/>
            <person name="Arakawa K."/>
        </authorList>
    </citation>
    <scope>NUCLEOTIDE SEQUENCE [LARGE SCALE GENOMIC DNA]</scope>
</reference>
<dbReference type="Proteomes" id="UP001054945">
    <property type="component" value="Unassembled WGS sequence"/>
</dbReference>
<sequence>MPLNTIDLYLRRNYLERETNRWFVQPGQVRAISHGPFSDIKEERIKKRENERLEKENEKLEKENEKLEKQRQMEIEERKKQRTFELEKLKLQNENKVMYQTSTEYDTNAPK</sequence>
<gene>
    <name evidence="2" type="ORF">CEXT_528511</name>
</gene>
<accession>A0AAV4V838</accession>
<comment type="caution">
    <text evidence="2">The sequence shown here is derived from an EMBL/GenBank/DDBJ whole genome shotgun (WGS) entry which is preliminary data.</text>
</comment>
<keyword evidence="1" id="KW-0175">Coiled coil</keyword>
<protein>
    <submittedName>
        <fullName evidence="2">Uncharacterized protein</fullName>
    </submittedName>
</protein>
<evidence type="ECO:0000256" key="1">
    <source>
        <dbReference type="SAM" id="Coils"/>
    </source>
</evidence>
<dbReference type="EMBL" id="BPLR01014117">
    <property type="protein sequence ID" value="GIY66427.1"/>
    <property type="molecule type" value="Genomic_DNA"/>
</dbReference>
<name>A0AAV4V838_CAEEX</name>
<evidence type="ECO:0000313" key="3">
    <source>
        <dbReference type="Proteomes" id="UP001054945"/>
    </source>
</evidence>
<feature type="coiled-coil region" evidence="1">
    <location>
        <begin position="38"/>
        <end position="80"/>
    </location>
</feature>
<keyword evidence="3" id="KW-1185">Reference proteome</keyword>
<proteinExistence type="predicted"/>